<proteinExistence type="predicted"/>
<gene>
    <name evidence="1" type="ORF">E2493_01850</name>
</gene>
<comment type="caution">
    <text evidence="1">The sequence shown here is derived from an EMBL/GenBank/DDBJ whole genome shotgun (WGS) entry which is preliminary data.</text>
</comment>
<accession>A0A4Y8ZZ62</accession>
<evidence type="ECO:0000313" key="2">
    <source>
        <dbReference type="Proteomes" id="UP000298213"/>
    </source>
</evidence>
<reference evidence="1 2" key="1">
    <citation type="submission" date="2019-03" db="EMBL/GenBank/DDBJ databases">
        <title>Genome sequence of Sphingomonas sp. 17J27-24.</title>
        <authorList>
            <person name="Kim M."/>
            <person name="Maeng S."/>
            <person name="Sathiyaraj S."/>
        </authorList>
    </citation>
    <scope>NUCLEOTIDE SEQUENCE [LARGE SCALE GENOMIC DNA]</scope>
    <source>
        <strain evidence="1 2">17J27-24</strain>
    </source>
</reference>
<name>A0A4Y8ZZ62_9SPHN</name>
<evidence type="ECO:0000313" key="1">
    <source>
        <dbReference type="EMBL" id="TFI60016.1"/>
    </source>
</evidence>
<dbReference type="Proteomes" id="UP000298213">
    <property type="component" value="Unassembled WGS sequence"/>
</dbReference>
<organism evidence="1 2">
    <name type="scientific">Sphingomonas parva</name>
    <dbReference type="NCBI Taxonomy" id="2555898"/>
    <lineage>
        <taxon>Bacteria</taxon>
        <taxon>Pseudomonadati</taxon>
        <taxon>Pseudomonadota</taxon>
        <taxon>Alphaproteobacteria</taxon>
        <taxon>Sphingomonadales</taxon>
        <taxon>Sphingomonadaceae</taxon>
        <taxon>Sphingomonas</taxon>
    </lineage>
</organism>
<keyword evidence="2" id="KW-1185">Reference proteome</keyword>
<dbReference type="EMBL" id="SPDV01000002">
    <property type="protein sequence ID" value="TFI60016.1"/>
    <property type="molecule type" value="Genomic_DNA"/>
</dbReference>
<dbReference type="AlphaFoldDB" id="A0A4Y8ZZ62"/>
<dbReference type="RefSeq" id="WP_135083140.1">
    <property type="nucleotide sequence ID" value="NZ_SPDV01000002.1"/>
</dbReference>
<protein>
    <submittedName>
        <fullName evidence="1">Uncharacterized protein</fullName>
    </submittedName>
</protein>
<sequence length="77" mass="8417">MKDLQIEIEAARASIAEGQKHIRLQRQILGHLREVGACTKVAEQVLAQFEVRLAQDEAREASLAAALAAMPQSPRAI</sequence>